<feature type="compositionally biased region" description="Polar residues" evidence="2">
    <location>
        <begin position="28"/>
        <end position="44"/>
    </location>
</feature>
<name>A0ABR2ES92_9ROSI</name>
<protein>
    <submittedName>
        <fullName evidence="4">Uncharacterized protein</fullName>
    </submittedName>
</protein>
<dbReference type="EMBL" id="JBBPBM010000010">
    <property type="protein sequence ID" value="KAK8564884.1"/>
    <property type="molecule type" value="Genomic_DNA"/>
</dbReference>
<evidence type="ECO:0000256" key="3">
    <source>
        <dbReference type="SAM" id="Phobius"/>
    </source>
</evidence>
<reference evidence="4 5" key="1">
    <citation type="journal article" date="2024" name="G3 (Bethesda)">
        <title>Genome assembly of Hibiscus sabdariffa L. provides insights into metabolisms of medicinal natural products.</title>
        <authorList>
            <person name="Kim T."/>
        </authorList>
    </citation>
    <scope>NUCLEOTIDE SEQUENCE [LARGE SCALE GENOMIC DNA]</scope>
    <source>
        <strain evidence="4">TK-2024</strain>
        <tissue evidence="4">Old leaves</tissue>
    </source>
</reference>
<sequence length="645" mass="74641">MGKKKATPRSNDPKHQNPSQETHDPSKDSTFTKSSNPLSRQSSMEDPLEKLQNLKSLNSLLVKEAFESRQQIESLAQAKKALEAELSEKKRLQAEESEKDVSFELQSEVFSVYMGELGVEMENMIGALKRQVTGLVGSFENERERLSLVYKERDLVRKDFELQVNEGKLMKEKLMEMEGNEMKFVEEIKKLKVEYDRLVREKDDLEKVKSSMIEDKDLLERNMKDAVEEVGNLRRENEKIAREKRGTEVEKNEQRLKIDEMEKEMREMNEVISSLRKEDGILRSKIFELEKNYGEAMDREAERAIEIGALVEEKRAKERSIERLMEEKDFLSRSLEAIMVESEDRQRRIEKLLEESAAARRVLGKNEKELKDMHKKLEELSGDKTEIEKAKSLAEIENFELHNEVSELKNVAQRLQEECLDNQKKNIALVSEVSCLRELVDQVTLQKDVALKQLDEEKHNGVNLRSKVLKMENMLKETVEELARKKTEWQKLINEKEEMESHIGSMAQDKDRLQKELLEATVGFNDLKTKMDLTTINYERALTLLKNTASLLCQSKAENNGKSTEEATVAEQKLEDEIEPYATELEAIKEAFKNKETVAQVLKQKVELMEKSMVETEKKKSFWTLVSSATTILAAITFAYAAKVR</sequence>
<evidence type="ECO:0000256" key="1">
    <source>
        <dbReference type="SAM" id="Coils"/>
    </source>
</evidence>
<dbReference type="PANTHER" id="PTHR11363:SF15">
    <property type="entry name" value="PREFOLDIN CHAPERONE SUBUNIT FAMILY PROTEIN"/>
    <property type="match status" value="1"/>
</dbReference>
<evidence type="ECO:0000313" key="5">
    <source>
        <dbReference type="Proteomes" id="UP001472677"/>
    </source>
</evidence>
<feature type="compositionally biased region" description="Basic and acidic residues" evidence="2">
    <location>
        <begin position="11"/>
        <end position="27"/>
    </location>
</feature>
<comment type="caution">
    <text evidence="4">The sequence shown here is derived from an EMBL/GenBank/DDBJ whole genome shotgun (WGS) entry which is preliminary data.</text>
</comment>
<feature type="transmembrane region" description="Helical" evidence="3">
    <location>
        <begin position="622"/>
        <end position="642"/>
    </location>
</feature>
<keyword evidence="3" id="KW-0812">Transmembrane</keyword>
<proteinExistence type="predicted"/>
<evidence type="ECO:0000313" key="4">
    <source>
        <dbReference type="EMBL" id="KAK8564884.1"/>
    </source>
</evidence>
<feature type="coiled-coil region" evidence="1">
    <location>
        <begin position="65"/>
        <end position="99"/>
    </location>
</feature>
<keyword evidence="3" id="KW-1133">Transmembrane helix</keyword>
<dbReference type="InterPro" id="IPR045077">
    <property type="entry name" value="L3_arc_euk"/>
</dbReference>
<feature type="coiled-coil region" evidence="1">
    <location>
        <begin position="307"/>
        <end position="425"/>
    </location>
</feature>
<feature type="coiled-coil region" evidence="1">
    <location>
        <begin position="468"/>
        <end position="516"/>
    </location>
</feature>
<evidence type="ECO:0000256" key="2">
    <source>
        <dbReference type="SAM" id="MobiDB-lite"/>
    </source>
</evidence>
<feature type="coiled-coil region" evidence="1">
    <location>
        <begin position="188"/>
        <end position="278"/>
    </location>
</feature>
<accession>A0ABR2ES92</accession>
<dbReference type="Proteomes" id="UP001472677">
    <property type="component" value="Unassembled WGS sequence"/>
</dbReference>
<feature type="region of interest" description="Disordered" evidence="2">
    <location>
        <begin position="1"/>
        <end position="49"/>
    </location>
</feature>
<keyword evidence="3" id="KW-0472">Membrane</keyword>
<dbReference type="PANTHER" id="PTHR11363">
    <property type="entry name" value="60S RIBOSOMAL PROTEIN L3-RELATED"/>
    <property type="match status" value="1"/>
</dbReference>
<gene>
    <name evidence="4" type="ORF">V6N12_058464</name>
</gene>
<keyword evidence="5" id="KW-1185">Reference proteome</keyword>
<keyword evidence="1" id="KW-0175">Coiled coil</keyword>
<feature type="coiled-coil region" evidence="1">
    <location>
        <begin position="585"/>
        <end position="619"/>
    </location>
</feature>
<organism evidence="4 5">
    <name type="scientific">Hibiscus sabdariffa</name>
    <name type="common">roselle</name>
    <dbReference type="NCBI Taxonomy" id="183260"/>
    <lineage>
        <taxon>Eukaryota</taxon>
        <taxon>Viridiplantae</taxon>
        <taxon>Streptophyta</taxon>
        <taxon>Embryophyta</taxon>
        <taxon>Tracheophyta</taxon>
        <taxon>Spermatophyta</taxon>
        <taxon>Magnoliopsida</taxon>
        <taxon>eudicotyledons</taxon>
        <taxon>Gunneridae</taxon>
        <taxon>Pentapetalae</taxon>
        <taxon>rosids</taxon>
        <taxon>malvids</taxon>
        <taxon>Malvales</taxon>
        <taxon>Malvaceae</taxon>
        <taxon>Malvoideae</taxon>
        <taxon>Hibiscus</taxon>
    </lineage>
</organism>